<evidence type="ECO:0000256" key="3">
    <source>
        <dbReference type="ARBA" id="ARBA00022989"/>
    </source>
</evidence>
<name>A0AAD5M4M8_PYTIN</name>
<dbReference type="InterPro" id="IPR018499">
    <property type="entry name" value="Tetraspanin/Peripherin"/>
</dbReference>
<keyword evidence="7" id="KW-1185">Reference proteome</keyword>
<dbReference type="Proteomes" id="UP001209570">
    <property type="component" value="Unassembled WGS sequence"/>
</dbReference>
<proteinExistence type="predicted"/>
<feature type="transmembrane region" description="Helical" evidence="5">
    <location>
        <begin position="50"/>
        <end position="76"/>
    </location>
</feature>
<keyword evidence="2 5" id="KW-0812">Transmembrane</keyword>
<comment type="caution">
    <text evidence="6">The sequence shown here is derived from an EMBL/GenBank/DDBJ whole genome shotgun (WGS) entry which is preliminary data.</text>
</comment>
<feature type="transmembrane region" description="Helical" evidence="5">
    <location>
        <begin position="83"/>
        <end position="107"/>
    </location>
</feature>
<keyword evidence="3 5" id="KW-1133">Transmembrane helix</keyword>
<evidence type="ECO:0000313" key="7">
    <source>
        <dbReference type="Proteomes" id="UP001209570"/>
    </source>
</evidence>
<evidence type="ECO:0000256" key="5">
    <source>
        <dbReference type="SAM" id="Phobius"/>
    </source>
</evidence>
<dbReference type="EMBL" id="JAKCXM010000065">
    <property type="protein sequence ID" value="KAJ0404320.1"/>
    <property type="molecule type" value="Genomic_DNA"/>
</dbReference>
<dbReference type="GO" id="GO:0016020">
    <property type="term" value="C:membrane"/>
    <property type="evidence" value="ECO:0007669"/>
    <property type="project" value="UniProtKB-SubCell"/>
</dbReference>
<reference evidence="6" key="1">
    <citation type="submission" date="2021-12" db="EMBL/GenBank/DDBJ databases">
        <title>Prjna785345.</title>
        <authorList>
            <person name="Rujirawat T."/>
            <person name="Krajaejun T."/>
        </authorList>
    </citation>
    <scope>NUCLEOTIDE SEQUENCE</scope>
    <source>
        <strain evidence="6">Pi057C3</strain>
    </source>
</reference>
<gene>
    <name evidence="6" type="ORF">P43SY_003233</name>
</gene>
<dbReference type="AlphaFoldDB" id="A0AAD5M4M8"/>
<dbReference type="Pfam" id="PF00335">
    <property type="entry name" value="Tetraspanin"/>
    <property type="match status" value="1"/>
</dbReference>
<evidence type="ECO:0000256" key="2">
    <source>
        <dbReference type="ARBA" id="ARBA00022692"/>
    </source>
</evidence>
<evidence type="ECO:0000313" key="6">
    <source>
        <dbReference type="EMBL" id="KAJ0404320.1"/>
    </source>
</evidence>
<keyword evidence="4 5" id="KW-0472">Membrane</keyword>
<organism evidence="6 7">
    <name type="scientific">Pythium insidiosum</name>
    <name type="common">Pythiosis disease agent</name>
    <dbReference type="NCBI Taxonomy" id="114742"/>
    <lineage>
        <taxon>Eukaryota</taxon>
        <taxon>Sar</taxon>
        <taxon>Stramenopiles</taxon>
        <taxon>Oomycota</taxon>
        <taxon>Peronosporomycetes</taxon>
        <taxon>Pythiales</taxon>
        <taxon>Pythiaceae</taxon>
        <taxon>Pythium</taxon>
    </lineage>
</organism>
<comment type="subcellular location">
    <subcellularLocation>
        <location evidence="1">Membrane</location>
        <topology evidence="1">Multi-pass membrane protein</topology>
    </subcellularLocation>
</comment>
<accession>A0AAD5M4M8</accession>
<evidence type="ECO:0000256" key="4">
    <source>
        <dbReference type="ARBA" id="ARBA00023136"/>
    </source>
</evidence>
<evidence type="ECO:0000256" key="1">
    <source>
        <dbReference type="ARBA" id="ARBA00004141"/>
    </source>
</evidence>
<feature type="transmembrane region" description="Helical" evidence="5">
    <location>
        <begin position="7"/>
        <end position="30"/>
    </location>
</feature>
<sequence length="298" mass="31656">MPRLSPAGMLLIAINLGFLAAGVMLINFTSELNSTGWLQALEDTEYKSQAGTLVTAVKALGFTAITLAVVGIVGALTRSRVLLLFYSGTMVISMIVFGVIGGTAFAFNGKLKDWKNKPFPVDQTESEFAVNFNEAYCYAQGAFFCNNASTSDVVKTFLPTVPPEVAASLPKVQGINALCKDNTVKAIGGMDGVCKACAEAAKYAKFDKLLAWAEEKCPRTPATGTWCAQFLATGKAGAVYDNSPYKECRGKFLDVAISWGNSLTAMGALAALAAAILLGLSCCARRGRYANEDDQYKP</sequence>
<protein>
    <submittedName>
        <fullName evidence="6">Uncharacterized protein</fullName>
    </submittedName>
</protein>
<feature type="transmembrane region" description="Helical" evidence="5">
    <location>
        <begin position="259"/>
        <end position="280"/>
    </location>
</feature>